<keyword evidence="7" id="KW-1133">Transmembrane helix</keyword>
<dbReference type="PANTHER" id="PTHR48081">
    <property type="entry name" value="AB HYDROLASE SUPERFAMILY PROTEIN C4A8.06C"/>
    <property type="match status" value="1"/>
</dbReference>
<keyword evidence="2" id="KW-0378">Hydrolase</keyword>
<dbReference type="InterPro" id="IPR029058">
    <property type="entry name" value="AB_hydrolase_fold"/>
</dbReference>
<evidence type="ECO:0000256" key="4">
    <source>
        <dbReference type="ARBA" id="ARBA00038928"/>
    </source>
</evidence>
<evidence type="ECO:0000259" key="8">
    <source>
        <dbReference type="Pfam" id="PF20434"/>
    </source>
</evidence>
<evidence type="ECO:0000313" key="9">
    <source>
        <dbReference type="EMBL" id="GBG60686.1"/>
    </source>
</evidence>
<dbReference type="EMBL" id="BFEA01000014">
    <property type="protein sequence ID" value="GBG60686.1"/>
    <property type="molecule type" value="Genomic_DNA"/>
</dbReference>
<dbReference type="AlphaFoldDB" id="A0A388JSA9"/>
<dbReference type="Pfam" id="PF20434">
    <property type="entry name" value="BD-FAE"/>
    <property type="match status" value="1"/>
</dbReference>
<comment type="similarity">
    <text evidence="3">Belongs to the AB hydrolase superfamily. Isoprenylcysteine methylesterase family.</text>
</comment>
<reference evidence="9 10" key="1">
    <citation type="journal article" date="2018" name="Cell">
        <title>The Chara Genome: Secondary Complexity and Implications for Plant Terrestrialization.</title>
        <authorList>
            <person name="Nishiyama T."/>
            <person name="Sakayama H."/>
            <person name="Vries J.D."/>
            <person name="Buschmann H."/>
            <person name="Saint-Marcoux D."/>
            <person name="Ullrich K.K."/>
            <person name="Haas F.B."/>
            <person name="Vanderstraeten L."/>
            <person name="Becker D."/>
            <person name="Lang D."/>
            <person name="Vosolsobe S."/>
            <person name="Rombauts S."/>
            <person name="Wilhelmsson P.K.I."/>
            <person name="Janitza P."/>
            <person name="Kern R."/>
            <person name="Heyl A."/>
            <person name="Rumpler F."/>
            <person name="Villalobos L.I.A.C."/>
            <person name="Clay J.M."/>
            <person name="Skokan R."/>
            <person name="Toyoda A."/>
            <person name="Suzuki Y."/>
            <person name="Kagoshima H."/>
            <person name="Schijlen E."/>
            <person name="Tajeshwar N."/>
            <person name="Catarino B."/>
            <person name="Hetherington A.J."/>
            <person name="Saltykova A."/>
            <person name="Bonnot C."/>
            <person name="Breuninger H."/>
            <person name="Symeonidi A."/>
            <person name="Radhakrishnan G.V."/>
            <person name="Van Nieuwerburgh F."/>
            <person name="Deforce D."/>
            <person name="Chang C."/>
            <person name="Karol K.G."/>
            <person name="Hedrich R."/>
            <person name="Ulvskov P."/>
            <person name="Glockner G."/>
            <person name="Delwiche C.F."/>
            <person name="Petrasek J."/>
            <person name="Van de Peer Y."/>
            <person name="Friml J."/>
            <person name="Beilby M."/>
            <person name="Dolan L."/>
            <person name="Kohara Y."/>
            <person name="Sugano S."/>
            <person name="Fujiyama A."/>
            <person name="Delaux P.-M."/>
            <person name="Quint M."/>
            <person name="TheiBen G."/>
            <person name="Hagemann M."/>
            <person name="Harholt J."/>
            <person name="Dunand C."/>
            <person name="Zachgo S."/>
            <person name="Langdale J."/>
            <person name="Maumus F."/>
            <person name="Straeten D.V.D."/>
            <person name="Gould S.B."/>
            <person name="Rensing S.A."/>
        </authorList>
    </citation>
    <scope>NUCLEOTIDE SEQUENCE [LARGE SCALE GENOMIC DNA]</scope>
    <source>
        <strain evidence="9 10">S276</strain>
    </source>
</reference>
<dbReference type="OMA" id="MMFKPLI"/>
<name>A0A388JSA9_CHABU</name>
<sequence>MSSSLASRFHHLFSSSMVMRKGRGDSSIRLPLQACDARGSVIFSSLITHSKPFRSVQEVSQMGPEQESSSQQQVEVQALSAPRVHGEDVPLVHPSHHLCGEQHARRRLFMGPGSLHEPMNKRFTREVEHAASETFLVTHLTFKLLRFLGLGYKWMIKFAALMAYTTCLLPGFLQVAWFYLMSTSVHRSIVYGEQPRNRLDVYLPPEMVSVPLAQAKEREGEEGSGLSAQTNGGEGEGEGEGEGKPRERRPVVVFVTGGAWIIGYKAWGALLGRTLSERGVVVACLDYRNFPQGRINDMVDDVTTGIGWVLNNARVMGGDPSLVFLVGQSAGAHLGMLSILRQAICEATTGAENLLWRSSDLRGFVGLSGPYDIVNLVEHFHKRGLYRRIFLPLMEGKDQVHLHSPSDIVRNSVFRRNGYSAASFFPPVTLLHGTEDASVPCTVTTEFADTLQSIGVHARTRLYPGKTHTDPIIEDPMRGGEDELVEDILQIVYEGKEQNVAQLSIRRRCMVPDILLRLARFFSPF</sequence>
<dbReference type="Proteomes" id="UP000265515">
    <property type="component" value="Unassembled WGS sequence"/>
</dbReference>
<feature type="region of interest" description="Disordered" evidence="6">
    <location>
        <begin position="218"/>
        <end position="247"/>
    </location>
</feature>
<evidence type="ECO:0000256" key="6">
    <source>
        <dbReference type="SAM" id="MobiDB-lite"/>
    </source>
</evidence>
<feature type="transmembrane region" description="Helical" evidence="7">
    <location>
        <begin position="158"/>
        <end position="180"/>
    </location>
</feature>
<evidence type="ECO:0000313" key="10">
    <source>
        <dbReference type="Proteomes" id="UP000265515"/>
    </source>
</evidence>
<protein>
    <recommendedName>
        <fullName evidence="4">protein-S-isoprenylcysteine alpha-carbonyl methylesterase</fullName>
        <ecNumber evidence="4">3.1.1.n2</ecNumber>
    </recommendedName>
</protein>
<dbReference type="InterPro" id="IPR050300">
    <property type="entry name" value="GDXG_lipolytic_enzyme"/>
</dbReference>
<comment type="subcellular location">
    <subcellularLocation>
        <location evidence="1">Golgi apparatus membrane</location>
        <topology evidence="1">Multi-pass membrane protein</topology>
    </subcellularLocation>
</comment>
<accession>A0A388JSA9</accession>
<evidence type="ECO:0000256" key="3">
    <source>
        <dbReference type="ARBA" id="ARBA00038028"/>
    </source>
</evidence>
<dbReference type="InterPro" id="IPR049492">
    <property type="entry name" value="BD-FAE-like_dom"/>
</dbReference>
<keyword evidence="10" id="KW-1185">Reference proteome</keyword>
<evidence type="ECO:0000256" key="5">
    <source>
        <dbReference type="ARBA" id="ARBA00049507"/>
    </source>
</evidence>
<evidence type="ECO:0000256" key="7">
    <source>
        <dbReference type="SAM" id="Phobius"/>
    </source>
</evidence>
<dbReference type="GO" id="GO:0000139">
    <property type="term" value="C:Golgi membrane"/>
    <property type="evidence" value="ECO:0007669"/>
    <property type="project" value="UniProtKB-SubCell"/>
</dbReference>
<comment type="caution">
    <text evidence="9">The sequence shown here is derived from an EMBL/GenBank/DDBJ whole genome shotgun (WGS) entry which is preliminary data.</text>
</comment>
<dbReference type="PANTHER" id="PTHR48081:SF33">
    <property type="entry name" value="KYNURENINE FORMAMIDASE"/>
    <property type="match status" value="1"/>
</dbReference>
<dbReference type="STRING" id="69332.A0A388JSA9"/>
<gene>
    <name evidence="9" type="ORF">CBR_g12422</name>
</gene>
<dbReference type="Gene3D" id="3.40.50.1820">
    <property type="entry name" value="alpha/beta hydrolase"/>
    <property type="match status" value="1"/>
</dbReference>
<evidence type="ECO:0000256" key="1">
    <source>
        <dbReference type="ARBA" id="ARBA00004653"/>
    </source>
</evidence>
<evidence type="ECO:0000256" key="2">
    <source>
        <dbReference type="ARBA" id="ARBA00022801"/>
    </source>
</evidence>
<dbReference type="EC" id="3.1.1.n2" evidence="4"/>
<keyword evidence="7" id="KW-0472">Membrane</keyword>
<feature type="domain" description="BD-FAE-like" evidence="8">
    <location>
        <begin position="247"/>
        <end position="451"/>
    </location>
</feature>
<dbReference type="Gramene" id="GBG60686">
    <property type="protein sequence ID" value="GBG60686"/>
    <property type="gene ID" value="CBR_g12422"/>
</dbReference>
<comment type="catalytic activity">
    <reaction evidence="5">
        <text>[protein]-C-terminal S-[(2E,6E)-farnesyl]-L-cysteine methyl ester + H2O = [protein]-C-terminal S-[(2E,6E)-farnesyl]-L-cysteine + methanol + H(+)</text>
        <dbReference type="Rhea" id="RHEA:48520"/>
        <dbReference type="Rhea" id="RHEA-COMP:12125"/>
        <dbReference type="Rhea" id="RHEA-COMP:12126"/>
        <dbReference type="ChEBI" id="CHEBI:15377"/>
        <dbReference type="ChEBI" id="CHEBI:15378"/>
        <dbReference type="ChEBI" id="CHEBI:17790"/>
        <dbReference type="ChEBI" id="CHEBI:90510"/>
        <dbReference type="ChEBI" id="CHEBI:90511"/>
        <dbReference type="EC" id="3.1.1.n2"/>
    </reaction>
</comment>
<dbReference type="OrthoDB" id="6495301at2759"/>
<proteinExistence type="inferred from homology"/>
<keyword evidence="7" id="KW-0812">Transmembrane</keyword>
<organism evidence="9 10">
    <name type="scientific">Chara braunii</name>
    <name type="common">Braun's stonewort</name>
    <dbReference type="NCBI Taxonomy" id="69332"/>
    <lineage>
        <taxon>Eukaryota</taxon>
        <taxon>Viridiplantae</taxon>
        <taxon>Streptophyta</taxon>
        <taxon>Charophyceae</taxon>
        <taxon>Charales</taxon>
        <taxon>Characeae</taxon>
        <taxon>Chara</taxon>
    </lineage>
</organism>
<dbReference type="SUPFAM" id="SSF53474">
    <property type="entry name" value="alpha/beta-Hydrolases"/>
    <property type="match status" value="1"/>
</dbReference>
<dbReference type="GO" id="GO:0016787">
    <property type="term" value="F:hydrolase activity"/>
    <property type="evidence" value="ECO:0007669"/>
    <property type="project" value="UniProtKB-KW"/>
</dbReference>